<proteinExistence type="inferred from homology"/>
<gene>
    <name evidence="3" type="ORF">ERUC_LOCUS2687</name>
</gene>
<evidence type="ECO:0000313" key="3">
    <source>
        <dbReference type="EMBL" id="CAH8300076.1"/>
    </source>
</evidence>
<dbReference type="InterPro" id="IPR042178">
    <property type="entry name" value="Serpin_sf_1"/>
</dbReference>
<name>A0ABC8ITQ2_ERUVS</name>
<protein>
    <recommendedName>
        <fullName evidence="2">Serpin domain-containing protein</fullName>
    </recommendedName>
</protein>
<dbReference type="AlphaFoldDB" id="A0ABC8ITQ2"/>
<evidence type="ECO:0000259" key="2">
    <source>
        <dbReference type="Pfam" id="PF00079"/>
    </source>
</evidence>
<dbReference type="Pfam" id="PF00079">
    <property type="entry name" value="Serpin"/>
    <property type="match status" value="1"/>
</dbReference>
<dbReference type="InterPro" id="IPR036186">
    <property type="entry name" value="Serpin_sf"/>
</dbReference>
<dbReference type="Proteomes" id="UP001642260">
    <property type="component" value="Unassembled WGS sequence"/>
</dbReference>
<accession>A0ABC8ITQ2</accession>
<sequence length="114" mass="12803">MGCMQCWRDIRGVYVDVGQVKIPRFEFGCDFDVSEALKGLGLETPLEKIAHKACIEVNEVGTKAEAATVLGFCDCLVTPKKYDFVADHPFLFLVKEHRSRLVLFLGQLLDPSMH</sequence>
<reference evidence="3 4" key="1">
    <citation type="submission" date="2022-03" db="EMBL/GenBank/DDBJ databases">
        <authorList>
            <person name="Macdonald S."/>
            <person name="Ahmed S."/>
            <person name="Newling K."/>
        </authorList>
    </citation>
    <scope>NUCLEOTIDE SEQUENCE [LARGE SCALE GENOMIC DNA]</scope>
</reference>
<organism evidence="3 4">
    <name type="scientific">Eruca vesicaria subsp. sativa</name>
    <name type="common">Garden rocket</name>
    <name type="synonym">Eruca sativa</name>
    <dbReference type="NCBI Taxonomy" id="29727"/>
    <lineage>
        <taxon>Eukaryota</taxon>
        <taxon>Viridiplantae</taxon>
        <taxon>Streptophyta</taxon>
        <taxon>Embryophyta</taxon>
        <taxon>Tracheophyta</taxon>
        <taxon>Spermatophyta</taxon>
        <taxon>Magnoliopsida</taxon>
        <taxon>eudicotyledons</taxon>
        <taxon>Gunneridae</taxon>
        <taxon>Pentapetalae</taxon>
        <taxon>rosids</taxon>
        <taxon>malvids</taxon>
        <taxon>Brassicales</taxon>
        <taxon>Brassicaceae</taxon>
        <taxon>Brassiceae</taxon>
        <taxon>Eruca</taxon>
    </lineage>
</organism>
<keyword evidence="4" id="KW-1185">Reference proteome</keyword>
<dbReference type="PROSITE" id="PS00284">
    <property type="entry name" value="SERPIN"/>
    <property type="match status" value="1"/>
</dbReference>
<dbReference type="PANTHER" id="PTHR11461">
    <property type="entry name" value="SERINE PROTEASE INHIBITOR, SERPIN"/>
    <property type="match status" value="1"/>
</dbReference>
<dbReference type="InterPro" id="IPR023796">
    <property type="entry name" value="Serpin_dom"/>
</dbReference>
<dbReference type="Gene3D" id="3.30.497.10">
    <property type="entry name" value="Antithrombin, subunit I, domain 2"/>
    <property type="match status" value="1"/>
</dbReference>
<comment type="similarity">
    <text evidence="1">Belongs to the serpin family.</text>
</comment>
<comment type="caution">
    <text evidence="3">The sequence shown here is derived from an EMBL/GenBank/DDBJ whole genome shotgun (WGS) entry which is preliminary data.</text>
</comment>
<dbReference type="InterPro" id="IPR000215">
    <property type="entry name" value="Serpin_fam"/>
</dbReference>
<dbReference type="SUPFAM" id="SSF56574">
    <property type="entry name" value="Serpins"/>
    <property type="match status" value="1"/>
</dbReference>
<evidence type="ECO:0000313" key="4">
    <source>
        <dbReference type="Proteomes" id="UP001642260"/>
    </source>
</evidence>
<dbReference type="InterPro" id="IPR023795">
    <property type="entry name" value="Serpin_CS"/>
</dbReference>
<dbReference type="EMBL" id="CAKOAT010053045">
    <property type="protein sequence ID" value="CAH8300076.1"/>
    <property type="molecule type" value="Genomic_DNA"/>
</dbReference>
<dbReference type="PANTHER" id="PTHR11461:SF339">
    <property type="entry name" value="SERPIN DOMAIN-CONTAINING PROTEIN"/>
    <property type="match status" value="1"/>
</dbReference>
<evidence type="ECO:0000256" key="1">
    <source>
        <dbReference type="ARBA" id="ARBA00009500"/>
    </source>
</evidence>
<feature type="domain" description="Serpin" evidence="2">
    <location>
        <begin position="46"/>
        <end position="111"/>
    </location>
</feature>